<feature type="compositionally biased region" description="Basic and acidic residues" evidence="1">
    <location>
        <begin position="696"/>
        <end position="708"/>
    </location>
</feature>
<feature type="compositionally biased region" description="Basic residues" evidence="1">
    <location>
        <begin position="669"/>
        <end position="685"/>
    </location>
</feature>
<evidence type="ECO:0000259" key="2">
    <source>
        <dbReference type="Pfam" id="PF20700"/>
    </source>
</evidence>
<reference evidence="3" key="1">
    <citation type="submission" date="2022-01" db="EMBL/GenBank/DDBJ databases">
        <authorList>
            <person name="Braso-Vives M."/>
        </authorList>
    </citation>
    <scope>NUCLEOTIDE SEQUENCE</scope>
</reference>
<dbReference type="OrthoDB" id="9993781at2759"/>
<proteinExistence type="predicted"/>
<feature type="region of interest" description="Disordered" evidence="1">
    <location>
        <begin position="112"/>
        <end position="131"/>
    </location>
</feature>
<feature type="domain" description="Mutator-like transposase" evidence="2">
    <location>
        <begin position="151"/>
        <end position="531"/>
    </location>
</feature>
<gene>
    <name evidence="3" type="primary">Hypp3329</name>
    <name evidence="3" type="ORF">BLAG_LOCUS19912</name>
</gene>
<dbReference type="Pfam" id="PF20700">
    <property type="entry name" value="Mutator"/>
    <property type="match status" value="1"/>
</dbReference>
<protein>
    <submittedName>
        <fullName evidence="3">Hypp3329 protein</fullName>
    </submittedName>
</protein>
<evidence type="ECO:0000256" key="1">
    <source>
        <dbReference type="SAM" id="MobiDB-lite"/>
    </source>
</evidence>
<name>A0A8J9ZZ76_BRALA</name>
<organism evidence="3 4">
    <name type="scientific">Branchiostoma lanceolatum</name>
    <name type="common">Common lancelet</name>
    <name type="synonym">Amphioxus lanceolatum</name>
    <dbReference type="NCBI Taxonomy" id="7740"/>
    <lineage>
        <taxon>Eukaryota</taxon>
        <taxon>Metazoa</taxon>
        <taxon>Chordata</taxon>
        <taxon>Cephalochordata</taxon>
        <taxon>Leptocardii</taxon>
        <taxon>Amphioxiformes</taxon>
        <taxon>Branchiostomatidae</taxon>
        <taxon>Branchiostoma</taxon>
    </lineage>
</organism>
<feature type="region of interest" description="Disordered" evidence="1">
    <location>
        <begin position="653"/>
        <end position="708"/>
    </location>
</feature>
<evidence type="ECO:0000313" key="3">
    <source>
        <dbReference type="EMBL" id="CAH1266258.1"/>
    </source>
</evidence>
<dbReference type="AlphaFoldDB" id="A0A8J9ZZ76"/>
<evidence type="ECO:0000313" key="4">
    <source>
        <dbReference type="Proteomes" id="UP000838412"/>
    </source>
</evidence>
<accession>A0A8J9ZZ76</accession>
<dbReference type="Proteomes" id="UP000838412">
    <property type="component" value="Chromosome 5"/>
</dbReference>
<sequence length="708" mass="77836">MAWQHTYVPLQLEEVEVCSTGPELEECDGEPPDDVEVITGGVVLPAATDLSNDGINVNKGGRPKKRKPVVKFEVGNQVRRMSTEHIEDGNDSDEDHSFTKYQRVDSDICSLARRPSLDDTPGSLRPKKRPPTLLESLASASASRPASVTEARIFHVPFMLELMAEFYALHRVRSPKCMTPDMTMPLSLEKKWGFGYWEALGCRTCGVTTPRRKVYQEAERIPGHKRGPKPGRMNVQVALGLTKVPVGHSGLNTLFCSVELAGPAKSSLHSLATGLSGPVVALAQQALADNRGRLRQVMQLRGNLVEDGKPLAIAAAADGCYNNPCYKGFHQKSTQAALPVREQETSENMLIGFGFANKFGKVGEASTYPKSEPIGNAEEWLAGKVTQEMYQCKESPLLLKALVTDGSGQIYRGAQSATQNLQPDFNIEQQDCTVHASRRQRSSVFRTNLSSQLVSGKVGFSGKVTQDTTKAFCTVLSKAIGSRCSGELKRARGHHPTDDSKYLKSVSDAKNNILDCFSGNHTKCSALSFVCPCDPVASDHVPSYLPRKKYLLLTEEDRMELNEVLDFTMSEASAMKQRYLRSTNSVEAMHRCMHRSLPKSLNFTALAEMRAYSAVHSKAVGGMGESLARLGQQFGVAPQPGGEAARRLLQLDRQADADRRRQQSDGHRISRKRASVKTVSKRVKKLMSDSSPPAHLPHEHAYLRSEDD</sequence>
<keyword evidence="4" id="KW-1185">Reference proteome</keyword>
<feature type="compositionally biased region" description="Basic and acidic residues" evidence="1">
    <location>
        <begin position="653"/>
        <end position="668"/>
    </location>
</feature>
<dbReference type="InterPro" id="IPR049012">
    <property type="entry name" value="Mutator_transp_dom"/>
</dbReference>
<dbReference type="EMBL" id="OV696690">
    <property type="protein sequence ID" value="CAH1266258.1"/>
    <property type="molecule type" value="Genomic_DNA"/>
</dbReference>